<gene>
    <name evidence="2" type="ORF">HAQ05_07120</name>
</gene>
<evidence type="ECO:0000313" key="2">
    <source>
        <dbReference type="EMBL" id="MBD1598473.1"/>
    </source>
</evidence>
<dbReference type="EMBL" id="JAAOCA010000007">
    <property type="protein sequence ID" value="MBD1598473.1"/>
    <property type="molecule type" value="Genomic_DNA"/>
</dbReference>
<comment type="caution">
    <text evidence="2">The sequence shown here is derived from an EMBL/GenBank/DDBJ whole genome shotgun (WGS) entry which is preliminary data.</text>
</comment>
<name>A0ABR7YZ52_9PSED</name>
<keyword evidence="3" id="KW-1185">Reference proteome</keyword>
<feature type="domain" description="RES" evidence="1">
    <location>
        <begin position="13"/>
        <end position="100"/>
    </location>
</feature>
<accession>A0ABR7YZ52</accession>
<protein>
    <submittedName>
        <fullName evidence="2">RES family NAD+ phosphorylase</fullName>
    </submittedName>
</protein>
<dbReference type="Pfam" id="PF08808">
    <property type="entry name" value="RES"/>
    <property type="match status" value="1"/>
</dbReference>
<organism evidence="2 3">
    <name type="scientific">Pseudomonas typographi</name>
    <dbReference type="NCBI Taxonomy" id="2715964"/>
    <lineage>
        <taxon>Bacteria</taxon>
        <taxon>Pseudomonadati</taxon>
        <taxon>Pseudomonadota</taxon>
        <taxon>Gammaproteobacteria</taxon>
        <taxon>Pseudomonadales</taxon>
        <taxon>Pseudomonadaceae</taxon>
        <taxon>Pseudomonas</taxon>
    </lineage>
</organism>
<proteinExistence type="predicted"/>
<dbReference type="InterPro" id="IPR014914">
    <property type="entry name" value="RES_dom"/>
</dbReference>
<evidence type="ECO:0000313" key="3">
    <source>
        <dbReference type="Proteomes" id="UP000805841"/>
    </source>
</evidence>
<sequence length="103" mass="11704">MNPLPWSGSGYTWRLDRELYKDTRYSGVRAHKPGGRWNSPGRNVVYASANPSTAILEVAVHVGFDALDAVAHVLTCFEVLDHNLIKVVQPEDVHNPFWRTLYR</sequence>
<evidence type="ECO:0000259" key="1">
    <source>
        <dbReference type="Pfam" id="PF08808"/>
    </source>
</evidence>
<dbReference type="Proteomes" id="UP000805841">
    <property type="component" value="Unassembled WGS sequence"/>
</dbReference>
<reference evidence="2 3" key="1">
    <citation type="journal article" date="2020" name="Insects">
        <title>Bacteria Belonging to Pseudomonas typographi sp. nov. from the Bark Beetle Ips typographus Have Genomic Potential to Aid in the Host Ecology.</title>
        <authorList>
            <person name="Peral-Aranega E."/>
            <person name="Saati-Santamaria Z."/>
            <person name="Kolarik M."/>
            <person name="Rivas R."/>
            <person name="Garcia-Fraile P."/>
        </authorList>
    </citation>
    <scope>NUCLEOTIDE SEQUENCE [LARGE SCALE GENOMIC DNA]</scope>
    <source>
        <strain evidence="2 3">CA3A</strain>
    </source>
</reference>